<dbReference type="EMBL" id="JAKMXF010000310">
    <property type="protein sequence ID" value="KAI6650578.1"/>
    <property type="molecule type" value="Genomic_DNA"/>
</dbReference>
<feature type="region of interest" description="Disordered" evidence="1">
    <location>
        <begin position="331"/>
        <end position="366"/>
    </location>
</feature>
<dbReference type="AlphaFoldDB" id="A0AAV7JNN7"/>
<keyword evidence="2" id="KW-1133">Transmembrane helix</keyword>
<gene>
    <name evidence="3" type="ORF">LOD99_7628</name>
</gene>
<reference evidence="3 4" key="1">
    <citation type="journal article" date="2023" name="BMC Biol.">
        <title>The compact genome of the sponge Oopsacas minuta (Hexactinellida) is lacking key metazoan core genes.</title>
        <authorList>
            <person name="Santini S."/>
            <person name="Schenkelaars Q."/>
            <person name="Jourda C."/>
            <person name="Duchesne M."/>
            <person name="Belahbib H."/>
            <person name="Rocher C."/>
            <person name="Selva M."/>
            <person name="Riesgo A."/>
            <person name="Vervoort M."/>
            <person name="Leys S.P."/>
            <person name="Kodjabachian L."/>
            <person name="Le Bivic A."/>
            <person name="Borchiellini C."/>
            <person name="Claverie J.M."/>
            <person name="Renard E."/>
        </authorList>
    </citation>
    <scope>NUCLEOTIDE SEQUENCE [LARGE SCALE GENOMIC DNA]</scope>
    <source>
        <strain evidence="3">SPO-2</strain>
    </source>
</reference>
<evidence type="ECO:0000256" key="1">
    <source>
        <dbReference type="SAM" id="MobiDB-lite"/>
    </source>
</evidence>
<feature type="transmembrane region" description="Helical" evidence="2">
    <location>
        <begin position="278"/>
        <end position="306"/>
    </location>
</feature>
<name>A0AAV7JNN7_9METZ</name>
<dbReference type="Proteomes" id="UP001165289">
    <property type="component" value="Unassembled WGS sequence"/>
</dbReference>
<sequence>MPSRCNNLDRPCRRRRPSRYVCIQRSIACFTLLLALGLTAFIVGMVSYFAPPIEHPISAQAMDTRIIDVDQTECGDFEIRNGTELLDVNLYILYNMPIKQQGATFSDYSTFAEFTNTVPDHFTYSYYLLEGSTIDLTIHLNPLYGKVWMWVKLFVDKVDNVCHDNTLLTYLCNFEYQETCIISTITIPTDGQYYISFCYQSNESIFVSGNSTALVQKLVYKADQQNIREHCTAPCYEEIYHIGDYIMLTTSNVTGNVTWEDRIDYNWLCSDIRAVGIWISFIMLLGMFLVMLSVGFIVALCVVLCIRVRTESDETDLLIPSNDLGPDFVDSIPPPQYTVASENSLRAPPPYTELPDARTVQSDADK</sequence>
<accession>A0AAV7JNN7</accession>
<evidence type="ECO:0000256" key="2">
    <source>
        <dbReference type="SAM" id="Phobius"/>
    </source>
</evidence>
<protein>
    <submittedName>
        <fullName evidence="3">Uncharacterized protein</fullName>
    </submittedName>
</protein>
<organism evidence="3 4">
    <name type="scientific">Oopsacas minuta</name>
    <dbReference type="NCBI Taxonomy" id="111878"/>
    <lineage>
        <taxon>Eukaryota</taxon>
        <taxon>Metazoa</taxon>
        <taxon>Porifera</taxon>
        <taxon>Hexactinellida</taxon>
        <taxon>Hexasterophora</taxon>
        <taxon>Lyssacinosida</taxon>
        <taxon>Leucopsacidae</taxon>
        <taxon>Oopsacas</taxon>
    </lineage>
</organism>
<comment type="caution">
    <text evidence="3">The sequence shown here is derived from an EMBL/GenBank/DDBJ whole genome shotgun (WGS) entry which is preliminary data.</text>
</comment>
<evidence type="ECO:0000313" key="4">
    <source>
        <dbReference type="Proteomes" id="UP001165289"/>
    </source>
</evidence>
<proteinExistence type="predicted"/>
<keyword evidence="2" id="KW-0472">Membrane</keyword>
<keyword evidence="4" id="KW-1185">Reference proteome</keyword>
<keyword evidence="2" id="KW-0812">Transmembrane</keyword>
<feature type="transmembrane region" description="Helical" evidence="2">
    <location>
        <begin position="21"/>
        <end position="50"/>
    </location>
</feature>
<evidence type="ECO:0000313" key="3">
    <source>
        <dbReference type="EMBL" id="KAI6650578.1"/>
    </source>
</evidence>